<keyword evidence="1" id="KW-0677">Repeat</keyword>
<dbReference type="PANTHER" id="PTHR24173:SF74">
    <property type="entry name" value="ANKYRIN REPEAT DOMAIN-CONTAINING PROTEIN 16"/>
    <property type="match status" value="1"/>
</dbReference>
<name>A0A067MWN6_BOTB1</name>
<dbReference type="PROSITE" id="PS50297">
    <property type="entry name" value="ANK_REP_REGION"/>
    <property type="match status" value="3"/>
</dbReference>
<dbReference type="Gene3D" id="1.25.40.20">
    <property type="entry name" value="Ankyrin repeat-containing domain"/>
    <property type="match status" value="3"/>
</dbReference>
<evidence type="ECO:0000313" key="4">
    <source>
        <dbReference type="EMBL" id="KDQ16277.1"/>
    </source>
</evidence>
<evidence type="ECO:0000256" key="2">
    <source>
        <dbReference type="ARBA" id="ARBA00023043"/>
    </source>
</evidence>
<evidence type="ECO:0000256" key="1">
    <source>
        <dbReference type="ARBA" id="ARBA00022737"/>
    </source>
</evidence>
<feature type="repeat" description="ANK" evidence="3">
    <location>
        <begin position="27"/>
        <end position="59"/>
    </location>
</feature>
<feature type="repeat" description="ANK" evidence="3">
    <location>
        <begin position="274"/>
        <end position="300"/>
    </location>
</feature>
<keyword evidence="5" id="KW-1185">Reference proteome</keyword>
<dbReference type="HOGENOM" id="CLU_000134_18_0_1"/>
<evidence type="ECO:0000256" key="3">
    <source>
        <dbReference type="PROSITE-ProRule" id="PRU00023"/>
    </source>
</evidence>
<dbReference type="InterPro" id="IPR036770">
    <property type="entry name" value="Ankyrin_rpt-contain_sf"/>
</dbReference>
<accession>A0A067MWN6</accession>
<dbReference type="InterPro" id="IPR002110">
    <property type="entry name" value="Ankyrin_rpt"/>
</dbReference>
<dbReference type="SUPFAM" id="SSF48403">
    <property type="entry name" value="Ankyrin repeat"/>
    <property type="match status" value="1"/>
</dbReference>
<dbReference type="Proteomes" id="UP000027195">
    <property type="component" value="Unassembled WGS sequence"/>
</dbReference>
<dbReference type="InParanoid" id="A0A067MWN6"/>
<gene>
    <name evidence="4" type="ORF">BOTBODRAFT_107396</name>
</gene>
<feature type="repeat" description="ANK" evidence="3">
    <location>
        <begin position="167"/>
        <end position="203"/>
    </location>
</feature>
<feature type="repeat" description="ANK" evidence="3">
    <location>
        <begin position="204"/>
        <end position="236"/>
    </location>
</feature>
<dbReference type="PROSITE" id="PS50088">
    <property type="entry name" value="ANK_REPEAT"/>
    <property type="match status" value="5"/>
</dbReference>
<organism evidence="4 5">
    <name type="scientific">Botryobasidium botryosum (strain FD-172 SS1)</name>
    <dbReference type="NCBI Taxonomy" id="930990"/>
    <lineage>
        <taxon>Eukaryota</taxon>
        <taxon>Fungi</taxon>
        <taxon>Dikarya</taxon>
        <taxon>Basidiomycota</taxon>
        <taxon>Agaricomycotina</taxon>
        <taxon>Agaricomycetes</taxon>
        <taxon>Cantharellales</taxon>
        <taxon>Botryobasidiaceae</taxon>
        <taxon>Botryobasidium</taxon>
    </lineage>
</organism>
<reference evidence="5" key="1">
    <citation type="journal article" date="2014" name="Proc. Natl. Acad. Sci. U.S.A.">
        <title>Extensive sampling of basidiomycete genomes demonstrates inadequacy of the white-rot/brown-rot paradigm for wood decay fungi.</title>
        <authorList>
            <person name="Riley R."/>
            <person name="Salamov A.A."/>
            <person name="Brown D.W."/>
            <person name="Nagy L.G."/>
            <person name="Floudas D."/>
            <person name="Held B.W."/>
            <person name="Levasseur A."/>
            <person name="Lombard V."/>
            <person name="Morin E."/>
            <person name="Otillar R."/>
            <person name="Lindquist E.A."/>
            <person name="Sun H."/>
            <person name="LaButti K.M."/>
            <person name="Schmutz J."/>
            <person name="Jabbour D."/>
            <person name="Luo H."/>
            <person name="Baker S.E."/>
            <person name="Pisabarro A.G."/>
            <person name="Walton J.D."/>
            <person name="Blanchette R.A."/>
            <person name="Henrissat B."/>
            <person name="Martin F."/>
            <person name="Cullen D."/>
            <person name="Hibbett D.S."/>
            <person name="Grigoriev I.V."/>
        </authorList>
    </citation>
    <scope>NUCLEOTIDE SEQUENCE [LARGE SCALE GENOMIC DNA]</scope>
    <source>
        <strain evidence="5">FD-172 SS1</strain>
    </source>
</reference>
<dbReference type="SMART" id="SM00248">
    <property type="entry name" value="ANK"/>
    <property type="match status" value="10"/>
</dbReference>
<protein>
    <submittedName>
        <fullName evidence="4">Uncharacterized protein</fullName>
    </submittedName>
</protein>
<feature type="repeat" description="ANK" evidence="3">
    <location>
        <begin position="134"/>
        <end position="166"/>
    </location>
</feature>
<sequence>MDELKPSVKYLRNLFATWGGVDDPDSSGKTTMTCALALPDPQVVRLLLAAGADIHLRDKTGRQALHHIAGSSNSGVVAHSFRAHARIIQMLLAAGADLESKDYNGDTPLSLATRNGRTSAVLRRRKDINATSTDGYTLLCRAAWLGSPDTVRAILAAGADPNACGQHGVRPLHFAAELMKYSDGEMAIKALLGAGAELDAPDAYGCTPLWTSASKGSAPAVLALLKAGANAHIRGAFGCSSLHFAAMLMSHPKGRKAILALLRAGVDLNVTNDSGKTPLHVAAARGSPWTVRLLLQLGANSTIPAFFGVNLVLHAAKMMRYRDGTDAVSVLLKAGADVEVASKAGITLLTYGVFIESLPLIRMALAAGANVRISIFSFLFKLIKVMAFGLVAA</sequence>
<evidence type="ECO:0000313" key="5">
    <source>
        <dbReference type="Proteomes" id="UP000027195"/>
    </source>
</evidence>
<dbReference type="Pfam" id="PF12796">
    <property type="entry name" value="Ank_2"/>
    <property type="match status" value="2"/>
</dbReference>
<dbReference type="PANTHER" id="PTHR24173">
    <property type="entry name" value="ANKYRIN REPEAT CONTAINING"/>
    <property type="match status" value="1"/>
</dbReference>
<dbReference type="EMBL" id="KL198028">
    <property type="protein sequence ID" value="KDQ16277.1"/>
    <property type="molecule type" value="Genomic_DNA"/>
</dbReference>
<proteinExistence type="predicted"/>
<dbReference type="OrthoDB" id="341259at2759"/>
<dbReference type="AlphaFoldDB" id="A0A067MWN6"/>
<keyword evidence="2 3" id="KW-0040">ANK repeat</keyword>
<dbReference type="STRING" id="930990.A0A067MWN6"/>
<dbReference type="PRINTS" id="PR01415">
    <property type="entry name" value="ANKYRIN"/>
</dbReference>